<feature type="transmembrane region" description="Helical" evidence="1">
    <location>
        <begin position="183"/>
        <end position="204"/>
    </location>
</feature>
<dbReference type="EMBL" id="ML180889">
    <property type="protein sequence ID" value="THU76490.1"/>
    <property type="molecule type" value="Genomic_DNA"/>
</dbReference>
<feature type="transmembrane region" description="Helical" evidence="1">
    <location>
        <begin position="41"/>
        <end position="63"/>
    </location>
</feature>
<sequence length="318" mass="35587">ESSVGPIFIGWMFNLFSLGILTVQGYMYMKTYQKDRLWIKIFVAVLMLINYLNTIFMSMYLYDTLVVHFGNTDNVLHVHWRKSSIKVGIAAVYVQLFFVWRIKVLTGSFLTSGAILIPTIAGFVGAMASAATLRPGARVIVWLIGATVSDLMITFILVTYLYRKHKRGFKASNELIDRIIRSTIQTGVLTSVIAGTDLVIYLIFPAQAWHFIFNVPLCKLYSVTLMSSLNSRQGWAFGSTESEGQTWSTSNNANGFNLKSVRSTTQVVVRVEHEMDKSEGQVTERGKDTEVESDIIDQKDLSVFTDSGSNKTLSANPV</sequence>
<gene>
    <name evidence="3" type="ORF">K435DRAFT_704764</name>
</gene>
<evidence type="ECO:0000256" key="1">
    <source>
        <dbReference type="SAM" id="Phobius"/>
    </source>
</evidence>
<feature type="transmembrane region" description="Helical" evidence="1">
    <location>
        <begin position="83"/>
        <end position="102"/>
    </location>
</feature>
<accession>A0A4S8KLT5</accession>
<reference evidence="3 4" key="1">
    <citation type="journal article" date="2019" name="Nat. Ecol. Evol.">
        <title>Megaphylogeny resolves global patterns of mushroom evolution.</title>
        <authorList>
            <person name="Varga T."/>
            <person name="Krizsan K."/>
            <person name="Foldi C."/>
            <person name="Dima B."/>
            <person name="Sanchez-Garcia M."/>
            <person name="Sanchez-Ramirez S."/>
            <person name="Szollosi G.J."/>
            <person name="Szarkandi J.G."/>
            <person name="Papp V."/>
            <person name="Albert L."/>
            <person name="Andreopoulos W."/>
            <person name="Angelini C."/>
            <person name="Antonin V."/>
            <person name="Barry K.W."/>
            <person name="Bougher N.L."/>
            <person name="Buchanan P."/>
            <person name="Buyck B."/>
            <person name="Bense V."/>
            <person name="Catcheside P."/>
            <person name="Chovatia M."/>
            <person name="Cooper J."/>
            <person name="Damon W."/>
            <person name="Desjardin D."/>
            <person name="Finy P."/>
            <person name="Geml J."/>
            <person name="Haridas S."/>
            <person name="Hughes K."/>
            <person name="Justo A."/>
            <person name="Karasinski D."/>
            <person name="Kautmanova I."/>
            <person name="Kiss B."/>
            <person name="Kocsube S."/>
            <person name="Kotiranta H."/>
            <person name="LaButti K.M."/>
            <person name="Lechner B.E."/>
            <person name="Liimatainen K."/>
            <person name="Lipzen A."/>
            <person name="Lukacs Z."/>
            <person name="Mihaltcheva S."/>
            <person name="Morgado L.N."/>
            <person name="Niskanen T."/>
            <person name="Noordeloos M.E."/>
            <person name="Ohm R.A."/>
            <person name="Ortiz-Santana B."/>
            <person name="Ovrebo C."/>
            <person name="Racz N."/>
            <person name="Riley R."/>
            <person name="Savchenko A."/>
            <person name="Shiryaev A."/>
            <person name="Soop K."/>
            <person name="Spirin V."/>
            <person name="Szebenyi C."/>
            <person name="Tomsovsky M."/>
            <person name="Tulloss R.E."/>
            <person name="Uehling J."/>
            <person name="Grigoriev I.V."/>
            <person name="Vagvolgyi C."/>
            <person name="Papp T."/>
            <person name="Martin F.M."/>
            <person name="Miettinen O."/>
            <person name="Hibbett D.S."/>
            <person name="Nagy L.G."/>
        </authorList>
    </citation>
    <scope>NUCLEOTIDE SEQUENCE [LARGE SCALE GENOMIC DNA]</scope>
    <source>
        <strain evidence="3 4">CBS 962.96</strain>
    </source>
</reference>
<keyword evidence="1" id="KW-1133">Transmembrane helix</keyword>
<evidence type="ECO:0000259" key="2">
    <source>
        <dbReference type="Pfam" id="PF20152"/>
    </source>
</evidence>
<keyword evidence="4" id="KW-1185">Reference proteome</keyword>
<evidence type="ECO:0000313" key="4">
    <source>
        <dbReference type="Proteomes" id="UP000297245"/>
    </source>
</evidence>
<feature type="transmembrane region" description="Helical" evidence="1">
    <location>
        <begin position="114"/>
        <end position="133"/>
    </location>
</feature>
<feature type="transmembrane region" description="Helical" evidence="1">
    <location>
        <begin position="6"/>
        <end position="29"/>
    </location>
</feature>
<dbReference type="Pfam" id="PF20152">
    <property type="entry name" value="DUF6534"/>
    <property type="match status" value="1"/>
</dbReference>
<feature type="non-terminal residue" evidence="3">
    <location>
        <position position="1"/>
    </location>
</feature>
<proteinExistence type="predicted"/>
<dbReference type="Proteomes" id="UP000297245">
    <property type="component" value="Unassembled WGS sequence"/>
</dbReference>
<name>A0A4S8KLT5_DENBC</name>
<evidence type="ECO:0000313" key="3">
    <source>
        <dbReference type="EMBL" id="THU76490.1"/>
    </source>
</evidence>
<dbReference type="PANTHER" id="PTHR40465:SF1">
    <property type="entry name" value="DUF6534 DOMAIN-CONTAINING PROTEIN"/>
    <property type="match status" value="1"/>
</dbReference>
<dbReference type="InterPro" id="IPR045339">
    <property type="entry name" value="DUF6534"/>
</dbReference>
<feature type="transmembrane region" description="Helical" evidence="1">
    <location>
        <begin position="139"/>
        <end position="162"/>
    </location>
</feature>
<feature type="domain" description="DUF6534" evidence="2">
    <location>
        <begin position="146"/>
        <end position="233"/>
    </location>
</feature>
<dbReference type="OrthoDB" id="3265526at2759"/>
<dbReference type="PANTHER" id="PTHR40465">
    <property type="entry name" value="CHROMOSOME 1, WHOLE GENOME SHOTGUN SEQUENCE"/>
    <property type="match status" value="1"/>
</dbReference>
<organism evidence="3 4">
    <name type="scientific">Dendrothele bispora (strain CBS 962.96)</name>
    <dbReference type="NCBI Taxonomy" id="1314807"/>
    <lineage>
        <taxon>Eukaryota</taxon>
        <taxon>Fungi</taxon>
        <taxon>Dikarya</taxon>
        <taxon>Basidiomycota</taxon>
        <taxon>Agaricomycotina</taxon>
        <taxon>Agaricomycetes</taxon>
        <taxon>Agaricomycetidae</taxon>
        <taxon>Agaricales</taxon>
        <taxon>Agaricales incertae sedis</taxon>
        <taxon>Dendrothele</taxon>
    </lineage>
</organism>
<keyword evidence="1" id="KW-0812">Transmembrane</keyword>
<keyword evidence="1" id="KW-0472">Membrane</keyword>
<protein>
    <recommendedName>
        <fullName evidence="2">DUF6534 domain-containing protein</fullName>
    </recommendedName>
</protein>
<dbReference type="AlphaFoldDB" id="A0A4S8KLT5"/>